<keyword evidence="3" id="KW-1185">Reference proteome</keyword>
<dbReference type="AlphaFoldDB" id="A0AAC9LLV0"/>
<evidence type="ECO:0000313" key="2">
    <source>
        <dbReference type="EMBL" id="APX99131.1"/>
    </source>
</evidence>
<evidence type="ECO:0000313" key="3">
    <source>
        <dbReference type="Proteomes" id="UP000187506"/>
    </source>
</evidence>
<dbReference type="EMBL" id="CP019352">
    <property type="protein sequence ID" value="APX99131.1"/>
    <property type="molecule type" value="Genomic_DNA"/>
</dbReference>
<organism evidence="2 3">
    <name type="scientific">Lacinutrix venerupis</name>
    <dbReference type="NCBI Taxonomy" id="1486034"/>
    <lineage>
        <taxon>Bacteria</taxon>
        <taxon>Pseudomonadati</taxon>
        <taxon>Bacteroidota</taxon>
        <taxon>Flavobacteriia</taxon>
        <taxon>Flavobacteriales</taxon>
        <taxon>Flavobacteriaceae</taxon>
        <taxon>Lacinutrix</taxon>
    </lineage>
</organism>
<reference evidence="2 3" key="1">
    <citation type="submission" date="2017-01" db="EMBL/GenBank/DDBJ databases">
        <title>Complete genome of Lacinutrix venerupis DOK2-8 isolated from seawater in Dokdo.</title>
        <authorList>
            <person name="Chi W.-J."/>
            <person name="Kim J.H."/>
        </authorList>
    </citation>
    <scope>NUCLEOTIDE SEQUENCE [LARGE SCALE GENOMIC DNA]</scope>
    <source>
        <strain evidence="2 3">DOK2-8</strain>
    </source>
</reference>
<dbReference type="RefSeq" id="WP_076731772.1">
    <property type="nucleotide sequence ID" value="NZ_CP019352.1"/>
</dbReference>
<feature type="domain" description="Deacetylase PdaC" evidence="1">
    <location>
        <begin position="41"/>
        <end position="148"/>
    </location>
</feature>
<dbReference type="InterPro" id="IPR037126">
    <property type="entry name" value="PdaC/RsiV-like_sf"/>
</dbReference>
<proteinExistence type="predicted"/>
<dbReference type="Gene3D" id="3.90.640.20">
    <property type="entry name" value="Heat-shock cognate protein, ATPase"/>
    <property type="match status" value="1"/>
</dbReference>
<dbReference type="Gene3D" id="3.30.565.40">
    <property type="entry name" value="Fervidobacterium nodosum Rt17-B1 like"/>
    <property type="match status" value="1"/>
</dbReference>
<dbReference type="KEGG" id="lvn:BWR22_02005"/>
<protein>
    <recommendedName>
        <fullName evidence="1">Deacetylase PdaC domain-containing protein</fullName>
    </recommendedName>
</protein>
<evidence type="ECO:0000259" key="1">
    <source>
        <dbReference type="Pfam" id="PF13739"/>
    </source>
</evidence>
<dbReference type="Pfam" id="PF13739">
    <property type="entry name" value="PdaC"/>
    <property type="match status" value="1"/>
</dbReference>
<name>A0AAC9LLV0_9FLAO</name>
<dbReference type="Proteomes" id="UP000187506">
    <property type="component" value="Chromosome"/>
</dbReference>
<gene>
    <name evidence="2" type="ORF">BWR22_02005</name>
</gene>
<sequence>MFNSYYLKLIKFFSVIIIITFVFSCKEDTVVVFDEISIIDEDEVIIEINIPVAKGQTEAAKQINTTLNYFVNNALNIDSVSETKESTEESIINFKKSYKDFKTQIGKTLYTNLPTWEVLIDGEVIYTNETLASIAMNSSINTGGAHGNLIFRFFNFDVKTGLKLETKDLINDIPSFTAIAQKYYNKELLSANNNRIEAFKNDTFKLPENLGFSEDGVIVFYDTYNSAVNNVIEFTIPYTVVNDYLNF</sequence>
<dbReference type="InterPro" id="IPR025303">
    <property type="entry name" value="PdaC"/>
</dbReference>
<accession>A0AAC9LLV0</accession>